<evidence type="ECO:0000313" key="6">
    <source>
        <dbReference type="EMBL" id="CAF3513454.1"/>
    </source>
</evidence>
<organism evidence="4 9">
    <name type="scientific">Adineta steineri</name>
    <dbReference type="NCBI Taxonomy" id="433720"/>
    <lineage>
        <taxon>Eukaryota</taxon>
        <taxon>Metazoa</taxon>
        <taxon>Spiralia</taxon>
        <taxon>Gnathifera</taxon>
        <taxon>Rotifera</taxon>
        <taxon>Eurotatoria</taxon>
        <taxon>Bdelloidea</taxon>
        <taxon>Adinetida</taxon>
        <taxon>Adinetidae</taxon>
        <taxon>Adineta</taxon>
    </lineage>
</organism>
<protein>
    <submittedName>
        <fullName evidence="4">Uncharacterized protein</fullName>
    </submittedName>
</protein>
<feature type="chain" id="PRO_5036222722" evidence="2">
    <location>
        <begin position="21"/>
        <end position="196"/>
    </location>
</feature>
<feature type="region of interest" description="Disordered" evidence="1">
    <location>
        <begin position="122"/>
        <end position="143"/>
    </location>
</feature>
<dbReference type="EMBL" id="CAJNOG010000019">
    <property type="protein sequence ID" value="CAF0769354.1"/>
    <property type="molecule type" value="Genomic_DNA"/>
</dbReference>
<dbReference type="Proteomes" id="UP000663868">
    <property type="component" value="Unassembled WGS sequence"/>
</dbReference>
<dbReference type="AlphaFoldDB" id="A0A813QL76"/>
<dbReference type="EMBL" id="CAJOAY010000189">
    <property type="protein sequence ID" value="CAF3578282.1"/>
    <property type="molecule type" value="Genomic_DNA"/>
</dbReference>
<accession>A0A813QL76</accession>
<reference evidence="4" key="1">
    <citation type="submission" date="2021-02" db="EMBL/GenBank/DDBJ databases">
        <authorList>
            <person name="Nowell W R."/>
        </authorList>
    </citation>
    <scope>NUCLEOTIDE SEQUENCE</scope>
</reference>
<sequence>MQFISFCLFTIIFGYSLVISAPVNHTVPITDEAKHQKATEIASRLLKEMAGEQTESHHLVQSTSNEENKDTNVAETHSKTEKVEPLISTSNDESSAEDESEELELMPTIDEVYEIYNNNNNKYAQVSNDDDDESSSESLDDGDYFLPISRDQLVRYLANEDEHDEHLISALQTQVMDDRMMTAENHQQQRRRRSVY</sequence>
<dbReference type="EMBL" id="CAJNOE010000006">
    <property type="protein sequence ID" value="CAF0717283.1"/>
    <property type="molecule type" value="Genomic_DNA"/>
</dbReference>
<dbReference type="OrthoDB" id="10047864at2759"/>
<evidence type="ECO:0000313" key="4">
    <source>
        <dbReference type="EMBL" id="CAF0769354.1"/>
    </source>
</evidence>
<dbReference type="Proteomes" id="UP000663860">
    <property type="component" value="Unassembled WGS sequence"/>
</dbReference>
<evidence type="ECO:0000256" key="1">
    <source>
        <dbReference type="SAM" id="MobiDB-lite"/>
    </source>
</evidence>
<comment type="caution">
    <text evidence="4">The sequence shown here is derived from an EMBL/GenBank/DDBJ whole genome shotgun (WGS) entry which is preliminary data.</text>
</comment>
<dbReference type="EMBL" id="CAJNON010000012">
    <property type="protein sequence ID" value="CAF0771812.1"/>
    <property type="molecule type" value="Genomic_DNA"/>
</dbReference>
<name>A0A813QL76_9BILA</name>
<dbReference type="Proteomes" id="UP000663891">
    <property type="component" value="Unassembled WGS sequence"/>
</dbReference>
<feature type="region of interest" description="Disordered" evidence="1">
    <location>
        <begin position="50"/>
        <end position="103"/>
    </location>
</feature>
<evidence type="ECO:0000256" key="2">
    <source>
        <dbReference type="SAM" id="SignalP"/>
    </source>
</evidence>
<feature type="compositionally biased region" description="Basic and acidic residues" evidence="1">
    <location>
        <begin position="66"/>
        <end position="84"/>
    </location>
</feature>
<evidence type="ECO:0000313" key="7">
    <source>
        <dbReference type="EMBL" id="CAF3538556.1"/>
    </source>
</evidence>
<feature type="compositionally biased region" description="Acidic residues" evidence="1">
    <location>
        <begin position="94"/>
        <end position="103"/>
    </location>
</feature>
<feature type="compositionally biased region" description="Acidic residues" evidence="1">
    <location>
        <begin position="128"/>
        <end position="143"/>
    </location>
</feature>
<dbReference type="EMBL" id="CAJOBB010000018">
    <property type="protein sequence ID" value="CAF3513454.1"/>
    <property type="molecule type" value="Genomic_DNA"/>
</dbReference>
<dbReference type="Proteomes" id="UP000663845">
    <property type="component" value="Unassembled WGS sequence"/>
</dbReference>
<evidence type="ECO:0000313" key="8">
    <source>
        <dbReference type="EMBL" id="CAF3578282.1"/>
    </source>
</evidence>
<evidence type="ECO:0000313" key="3">
    <source>
        <dbReference type="EMBL" id="CAF0717283.1"/>
    </source>
</evidence>
<dbReference type="Proteomes" id="UP000663881">
    <property type="component" value="Unassembled WGS sequence"/>
</dbReference>
<proteinExistence type="predicted"/>
<evidence type="ECO:0000313" key="5">
    <source>
        <dbReference type="EMBL" id="CAF0771812.1"/>
    </source>
</evidence>
<gene>
    <name evidence="3" type="ORF">IZO911_LOCUS1297</name>
    <name evidence="4" type="ORF">JYZ213_LOCUS3524</name>
    <name evidence="6" type="ORF">KXQ929_LOCUS743</name>
    <name evidence="8" type="ORF">OKA104_LOCUS5466</name>
    <name evidence="7" type="ORF">OXD698_LOCUS3315</name>
    <name evidence="5" type="ORF">VCS650_LOCUS2413</name>
</gene>
<dbReference type="Proteomes" id="UP000663844">
    <property type="component" value="Unassembled WGS sequence"/>
</dbReference>
<dbReference type="EMBL" id="CAJOAZ010000116">
    <property type="protein sequence ID" value="CAF3538556.1"/>
    <property type="molecule type" value="Genomic_DNA"/>
</dbReference>
<feature type="signal peptide" evidence="2">
    <location>
        <begin position="1"/>
        <end position="20"/>
    </location>
</feature>
<evidence type="ECO:0000313" key="9">
    <source>
        <dbReference type="Proteomes" id="UP000663845"/>
    </source>
</evidence>
<keyword evidence="2" id="KW-0732">Signal</keyword>